<dbReference type="EMBL" id="MCFE01000191">
    <property type="protein sequence ID" value="ORX94958.1"/>
    <property type="molecule type" value="Genomic_DNA"/>
</dbReference>
<protein>
    <submittedName>
        <fullName evidence="6">Pentulose kinase</fullName>
    </submittedName>
</protein>
<dbReference type="GO" id="GO:0019150">
    <property type="term" value="F:D-ribulokinase activity"/>
    <property type="evidence" value="ECO:0007669"/>
    <property type="project" value="TreeGrafter"/>
</dbReference>
<dbReference type="AlphaFoldDB" id="A0A1Y1YAF8"/>
<dbReference type="InterPro" id="IPR018484">
    <property type="entry name" value="FGGY_N"/>
</dbReference>
<dbReference type="InParanoid" id="A0A1Y1YAF8"/>
<dbReference type="InterPro" id="IPR018485">
    <property type="entry name" value="FGGY_C"/>
</dbReference>
<reference evidence="6 7" key="1">
    <citation type="submission" date="2016-07" db="EMBL/GenBank/DDBJ databases">
        <title>Pervasive Adenine N6-methylation of Active Genes in Fungi.</title>
        <authorList>
            <consortium name="DOE Joint Genome Institute"/>
            <person name="Mondo S.J."/>
            <person name="Dannebaum R.O."/>
            <person name="Kuo R.C."/>
            <person name="Labutti K."/>
            <person name="Haridas S."/>
            <person name="Kuo A."/>
            <person name="Salamov A."/>
            <person name="Ahrendt S.R."/>
            <person name="Lipzen A."/>
            <person name="Sullivan W."/>
            <person name="Andreopoulos W.B."/>
            <person name="Clum A."/>
            <person name="Lindquist E."/>
            <person name="Daum C."/>
            <person name="Ramamoorthy G.K."/>
            <person name="Gryganskyi A."/>
            <person name="Culley D."/>
            <person name="Magnuson J.K."/>
            <person name="James T.Y."/>
            <person name="O'Malley M.A."/>
            <person name="Stajich J.E."/>
            <person name="Spatafora J.W."/>
            <person name="Visel A."/>
            <person name="Grigoriev I.V."/>
        </authorList>
    </citation>
    <scope>NUCLEOTIDE SEQUENCE [LARGE SCALE GENOMIC DNA]</scope>
    <source>
        <strain evidence="6 7">CBS 931.73</strain>
    </source>
</reference>
<comment type="caution">
    <text evidence="6">The sequence shown here is derived from an EMBL/GenBank/DDBJ whole genome shotgun (WGS) entry which is preliminary data.</text>
</comment>
<evidence type="ECO:0000259" key="4">
    <source>
        <dbReference type="Pfam" id="PF00370"/>
    </source>
</evidence>
<keyword evidence="3 6" id="KW-0418">Kinase</keyword>
<dbReference type="PANTHER" id="PTHR43435:SF4">
    <property type="entry name" value="FGGY CARBOHYDRATE KINASE DOMAIN-CONTAINING PROTEIN"/>
    <property type="match status" value="1"/>
</dbReference>
<dbReference type="Gene3D" id="1.20.58.2240">
    <property type="match status" value="1"/>
</dbReference>
<dbReference type="GO" id="GO:0005737">
    <property type="term" value="C:cytoplasm"/>
    <property type="evidence" value="ECO:0007669"/>
    <property type="project" value="TreeGrafter"/>
</dbReference>
<accession>A0A1Y1YAF8</accession>
<keyword evidence="2" id="KW-0808">Transferase</keyword>
<feature type="domain" description="Carbohydrate kinase FGGY C-terminal" evidence="5">
    <location>
        <begin position="302"/>
        <end position="514"/>
    </location>
</feature>
<dbReference type="STRING" id="1314790.A0A1Y1YAF8"/>
<dbReference type="NCBIfam" id="TIGR01315">
    <property type="entry name" value="5C_CHO_kinase"/>
    <property type="match status" value="1"/>
</dbReference>
<evidence type="ECO:0000259" key="5">
    <source>
        <dbReference type="Pfam" id="PF02782"/>
    </source>
</evidence>
<evidence type="ECO:0000256" key="2">
    <source>
        <dbReference type="ARBA" id="ARBA00022679"/>
    </source>
</evidence>
<evidence type="ECO:0000256" key="3">
    <source>
        <dbReference type="ARBA" id="ARBA00022777"/>
    </source>
</evidence>
<evidence type="ECO:0000256" key="1">
    <source>
        <dbReference type="ARBA" id="ARBA00009156"/>
    </source>
</evidence>
<proteinExistence type="inferred from homology"/>
<dbReference type="PANTHER" id="PTHR43435">
    <property type="entry name" value="RIBULOKINASE"/>
    <property type="match status" value="1"/>
</dbReference>
<evidence type="ECO:0000313" key="6">
    <source>
        <dbReference type="EMBL" id="ORX94958.1"/>
    </source>
</evidence>
<feature type="domain" description="Carbohydrate kinase FGGY N-terminal" evidence="4">
    <location>
        <begin position="4"/>
        <end position="276"/>
    </location>
</feature>
<dbReference type="Pfam" id="PF02782">
    <property type="entry name" value="FGGY_C"/>
    <property type="match status" value="1"/>
</dbReference>
<keyword evidence="7" id="KW-1185">Reference proteome</keyword>
<dbReference type="OrthoDB" id="203824at2759"/>
<comment type="similarity">
    <text evidence="1">Belongs to the FGGY kinase family.</text>
</comment>
<name>A0A1Y1YAF8_9FUNG</name>
<dbReference type="GO" id="GO:0019321">
    <property type="term" value="P:pentose metabolic process"/>
    <property type="evidence" value="ECO:0007669"/>
    <property type="project" value="TreeGrafter"/>
</dbReference>
<dbReference type="Proteomes" id="UP000193498">
    <property type="component" value="Unassembled WGS sequence"/>
</dbReference>
<sequence length="580" mass="63198">MNFVGVDVGTGSARAVVVDEKGELLGTGVYELTTWNASTHFYEQSSENIWASCCKAVKKALEEAAVSPDTVKGLGFDATCSLVVLDADGNPVSVSPDTTEKGDERNIILWMDHRAKDQAQRITETKSEVLKFLGGTMSLEMELPKILWLKENKPELFKRMYFYDLPDFLTFKATGSTARSTCSLVCKWTYVPPEVAADTSMTKHGWDDQLFDLIGLADLKENDYTRIGGVPQRNGQVLTAGQRVGGLSEQAARQLGLNPGTAVGSAVIDAYAGWVGTVGAPFTTRPGDVAAATDIQEAPKRLALICGTSSCHLVTSPDAIFVEGVWGPYYSACLPSLWVAEGGQSATGKLIDWVIENHKASWEAREEAAAQSISVYQFLNQRLERLKTKRNASNLPSLTKDYHMIADFHGNRSPLADPSLRGMVVGLDLDPLGVDSLALQYYATMEAIAYSTKQIIEALNQNGHSVDTLFMSGGLCKNAVFVQLHADITGSPVVLPKYINSAVVLGAAILGATAYGSGHDNLWDTMVSMNKADQVIHPTRDEGELAIHRRKYEVMKLMQVHQKEYQRIMNSSGGDERSQQ</sequence>
<dbReference type="SUPFAM" id="SSF53067">
    <property type="entry name" value="Actin-like ATPase domain"/>
    <property type="match status" value="2"/>
</dbReference>
<dbReference type="Gene3D" id="3.30.420.40">
    <property type="match status" value="1"/>
</dbReference>
<organism evidence="6 7">
    <name type="scientific">Basidiobolus meristosporus CBS 931.73</name>
    <dbReference type="NCBI Taxonomy" id="1314790"/>
    <lineage>
        <taxon>Eukaryota</taxon>
        <taxon>Fungi</taxon>
        <taxon>Fungi incertae sedis</taxon>
        <taxon>Zoopagomycota</taxon>
        <taxon>Entomophthoromycotina</taxon>
        <taxon>Basidiobolomycetes</taxon>
        <taxon>Basidiobolales</taxon>
        <taxon>Basidiobolaceae</taxon>
        <taxon>Basidiobolus</taxon>
    </lineage>
</organism>
<dbReference type="CDD" id="cd07782">
    <property type="entry name" value="ASKHA_NBD_FGGY_D-RBK"/>
    <property type="match status" value="1"/>
</dbReference>
<dbReference type="InterPro" id="IPR006003">
    <property type="entry name" value="FGGY_RbtK-like"/>
</dbReference>
<dbReference type="InterPro" id="IPR000577">
    <property type="entry name" value="Carb_kinase_FGGY"/>
</dbReference>
<dbReference type="PIRSF" id="PIRSF000538">
    <property type="entry name" value="GlpK"/>
    <property type="match status" value="1"/>
</dbReference>
<dbReference type="InterPro" id="IPR043129">
    <property type="entry name" value="ATPase_NBD"/>
</dbReference>
<dbReference type="Pfam" id="PF00370">
    <property type="entry name" value="FGGY_N"/>
    <property type="match status" value="1"/>
</dbReference>
<evidence type="ECO:0000313" key="7">
    <source>
        <dbReference type="Proteomes" id="UP000193498"/>
    </source>
</evidence>
<gene>
    <name evidence="6" type="ORF">K493DRAFT_283309</name>
</gene>